<organism evidence="2 3">
    <name type="scientific">Franconibacter pulveris</name>
    <dbReference type="NCBI Taxonomy" id="435910"/>
    <lineage>
        <taxon>Bacteria</taxon>
        <taxon>Pseudomonadati</taxon>
        <taxon>Pseudomonadota</taxon>
        <taxon>Gammaproteobacteria</taxon>
        <taxon>Enterobacterales</taxon>
        <taxon>Enterobacteriaceae</taxon>
        <taxon>Franconibacter</taxon>
    </lineage>
</organism>
<keyword evidence="3" id="KW-1185">Reference proteome</keyword>
<evidence type="ECO:0000313" key="2">
    <source>
        <dbReference type="EMBL" id="KMV32909.1"/>
    </source>
</evidence>
<comment type="caution">
    <text evidence="2">The sequence shown here is derived from an EMBL/GenBank/DDBJ whole genome shotgun (WGS) entry which is preliminary data.</text>
</comment>
<dbReference type="RefSeq" id="WP_024561549.1">
    <property type="nucleotide sequence ID" value="NZ_LFEJ01000025.1"/>
</dbReference>
<keyword evidence="1" id="KW-1133">Transmembrane helix</keyword>
<dbReference type="PATRIC" id="fig|1656095.3.peg.1931"/>
<sequence length="301" mass="33341">MAEINAMINALLADHSYFNTQQLHSMVAFVNELDEETLYQFENSDERTVMYAYEQLVFSGRNNRGNDIEMGLLNRPANTAVQNNRAFFERFNTSVPYGRGYGGNVYEDSTKIKYDYASKILNAVGGLATMGGGIAAAVAATTTTTVRAALTATGGAASLAGGALVLLRNSLADSQVASNKRFIETVKKIVKARNKVNKFFEETNNKVVKDPEKAATQLQAGLSSNPNRFTRGPNNTTVFQNLSAVEKLVQEDFASQHYNIKTKLIIRNNDPWFIRLETLRSEPRELTQMDMEVLQSVASRL</sequence>
<accession>A0A0J8Y663</accession>
<proteinExistence type="predicted"/>
<evidence type="ECO:0000313" key="3">
    <source>
        <dbReference type="Proteomes" id="UP000037315"/>
    </source>
</evidence>
<dbReference type="AlphaFoldDB" id="A0A0J8Y663"/>
<gene>
    <name evidence="2" type="ORF">ACH50_19450</name>
</gene>
<keyword evidence="1" id="KW-0472">Membrane</keyword>
<protein>
    <submittedName>
        <fullName evidence="2">Uncharacterized protein</fullName>
    </submittedName>
</protein>
<keyword evidence="1" id="KW-0812">Transmembrane</keyword>
<dbReference type="OrthoDB" id="6566376at2"/>
<evidence type="ECO:0000256" key="1">
    <source>
        <dbReference type="SAM" id="Phobius"/>
    </source>
</evidence>
<reference evidence="2 3" key="1">
    <citation type="submission" date="2015-06" db="EMBL/GenBank/DDBJ databases">
        <title>Genome sequencing of Cronobacter sp. strain DJ34 isolated from petroleum contaminated sludge of Duliajan Oil Fields, Assam, India.</title>
        <authorList>
            <person name="Pal S."/>
            <person name="Banerjee T.D."/>
            <person name="Roy A."/>
            <person name="Sar P."/>
            <person name="Kazy S.K."/>
        </authorList>
    </citation>
    <scope>NUCLEOTIDE SEQUENCE [LARGE SCALE GENOMIC DNA]</scope>
    <source>
        <strain evidence="2 3">DJ34</strain>
    </source>
</reference>
<feature type="transmembrane region" description="Helical" evidence="1">
    <location>
        <begin position="146"/>
        <end position="167"/>
    </location>
</feature>
<feature type="transmembrane region" description="Helical" evidence="1">
    <location>
        <begin position="120"/>
        <end position="140"/>
    </location>
</feature>
<name>A0A0J8Y663_9ENTR</name>
<dbReference type="STRING" id="1121863.GCA_000621185_00950"/>
<dbReference type="EMBL" id="LFEJ01000025">
    <property type="protein sequence ID" value="KMV32909.1"/>
    <property type="molecule type" value="Genomic_DNA"/>
</dbReference>
<dbReference type="Proteomes" id="UP000037315">
    <property type="component" value="Unassembled WGS sequence"/>
</dbReference>